<dbReference type="Gene3D" id="3.30.70.330">
    <property type="match status" value="1"/>
</dbReference>
<protein>
    <recommendedName>
        <fullName evidence="2">RRM domain-containing protein</fullName>
    </recommendedName>
</protein>
<accession>A0A7S0XNF3</accession>
<dbReference type="EMBL" id="HBFI01001769">
    <property type="protein sequence ID" value="CAD8732371.1"/>
    <property type="molecule type" value="Transcribed_RNA"/>
</dbReference>
<dbReference type="PANTHER" id="PTHR37474:SF1">
    <property type="entry name" value="2'-5' RNA LIGASE FAMILY PROTEIN"/>
    <property type="match status" value="1"/>
</dbReference>
<dbReference type="PANTHER" id="PTHR37474">
    <property type="entry name" value="RNA LIGASE/CYCLIC NUCLEOTIDE PHOSPHODIESTERASE"/>
    <property type="match status" value="1"/>
</dbReference>
<dbReference type="SUPFAM" id="SSF55144">
    <property type="entry name" value="LigT-like"/>
    <property type="match status" value="1"/>
</dbReference>
<dbReference type="GO" id="GO:0003723">
    <property type="term" value="F:RNA binding"/>
    <property type="evidence" value="ECO:0007669"/>
    <property type="project" value="UniProtKB-UniRule"/>
</dbReference>
<evidence type="ECO:0000256" key="1">
    <source>
        <dbReference type="PROSITE-ProRule" id="PRU00176"/>
    </source>
</evidence>
<reference evidence="3" key="1">
    <citation type="submission" date="2021-01" db="EMBL/GenBank/DDBJ databases">
        <authorList>
            <person name="Corre E."/>
            <person name="Pelletier E."/>
            <person name="Niang G."/>
            <person name="Scheremetjew M."/>
            <person name="Finn R."/>
            <person name="Kale V."/>
            <person name="Holt S."/>
            <person name="Cochrane G."/>
            <person name="Meng A."/>
            <person name="Brown T."/>
            <person name="Cohen L."/>
        </authorList>
    </citation>
    <scope>NUCLEOTIDE SEQUENCE</scope>
</reference>
<dbReference type="Pfam" id="PF13563">
    <property type="entry name" value="2_5_RNA_ligase2"/>
    <property type="match status" value="1"/>
</dbReference>
<dbReference type="SUPFAM" id="SSF54928">
    <property type="entry name" value="RNA-binding domain, RBD"/>
    <property type="match status" value="1"/>
</dbReference>
<dbReference type="Pfam" id="PF00076">
    <property type="entry name" value="RRM_1"/>
    <property type="match status" value="1"/>
</dbReference>
<evidence type="ECO:0000259" key="2">
    <source>
        <dbReference type="PROSITE" id="PS50102"/>
    </source>
</evidence>
<gene>
    <name evidence="3" type="ORF">EMAR1385_LOCUS1250</name>
</gene>
<dbReference type="InterPro" id="IPR012677">
    <property type="entry name" value="Nucleotide-bd_a/b_plait_sf"/>
</dbReference>
<evidence type="ECO:0000313" key="3">
    <source>
        <dbReference type="EMBL" id="CAD8732371.1"/>
    </source>
</evidence>
<dbReference type="Gene3D" id="3.90.1140.10">
    <property type="entry name" value="Cyclic phosphodiesterase"/>
    <property type="match status" value="1"/>
</dbReference>
<dbReference type="InterPro" id="IPR035979">
    <property type="entry name" value="RBD_domain_sf"/>
</dbReference>
<dbReference type="AlphaFoldDB" id="A0A7S0XNF3"/>
<feature type="domain" description="RRM" evidence="2">
    <location>
        <begin position="159"/>
        <end position="248"/>
    </location>
</feature>
<dbReference type="InterPro" id="IPR009097">
    <property type="entry name" value="Cyclic_Pdiesterase"/>
</dbReference>
<name>A0A7S0XNF3_9EUKA</name>
<proteinExistence type="predicted"/>
<sequence length="518" mass="59949">MLAHSFDVNVVDINDENALNQILYSQKHKLQKDAESMVLADLISTAMQQQQTVRKQKQKIRVDDKSDDKCPHHYYVQISGLSDVRFEAEVIDLCAMYDIYPNELIFKRNSAVVGVNDADIMSKIYQMDESFFRCSLLSVSLLQGNAYDTNKLSSTLPTNTLYVTGFDLIEDVENKLLTIFSKYGKLRKKTLIVKTNKSEQNFTFVEYVYIKDAIHAYNDIHANKHQQRLKLNTNAKSNRKIFVRFAKTFNFGGKLGGAGFRPPSMLHNRGGVAKNGALRNGAKANDAQKANKEEDKKEQIYVEDMYVHPLQQSVPRQLTAYEHVSYNSALCLIPPKEVWPGIQALRSKYDPDYLLYMPQITIFWPFMDETYFAEIASLIKREIIDKIKFEAFDVTLQNFDMSEGMKNHVYGNRTHKDMYVDNIFLQPDQKACNRMVYLYKHLANIWYDLGRSREYQPHLVVGKFQSRDLLYYKMQFNANYKPISWTCDALYLISRTPETQAQFSIKSRIPFYSGGAAK</sequence>
<keyword evidence="1" id="KW-0694">RNA-binding</keyword>
<organism evidence="3">
    <name type="scientific">Elphidium margaritaceum</name>
    <dbReference type="NCBI Taxonomy" id="933848"/>
    <lineage>
        <taxon>Eukaryota</taxon>
        <taxon>Sar</taxon>
        <taxon>Rhizaria</taxon>
        <taxon>Retaria</taxon>
        <taxon>Foraminifera</taxon>
        <taxon>Rotaliida</taxon>
        <taxon>Elphidiidae</taxon>
        <taxon>Elphidium</taxon>
    </lineage>
</organism>
<dbReference type="InterPro" id="IPR000504">
    <property type="entry name" value="RRM_dom"/>
</dbReference>
<dbReference type="PROSITE" id="PS50102">
    <property type="entry name" value="RRM"/>
    <property type="match status" value="1"/>
</dbReference>